<dbReference type="EMBL" id="CAJNOU010001436">
    <property type="protein sequence ID" value="CAF1204000.1"/>
    <property type="molecule type" value="Genomic_DNA"/>
</dbReference>
<name>A0A819ZAC5_9BILA</name>
<evidence type="ECO:0000313" key="3">
    <source>
        <dbReference type="Proteomes" id="UP000663874"/>
    </source>
</evidence>
<comment type="caution">
    <text evidence="2">The sequence shown here is derived from an EMBL/GenBank/DDBJ whole genome shotgun (WGS) entry which is preliminary data.</text>
</comment>
<organism evidence="2 3">
    <name type="scientific">Rotaria sordida</name>
    <dbReference type="NCBI Taxonomy" id="392033"/>
    <lineage>
        <taxon>Eukaryota</taxon>
        <taxon>Metazoa</taxon>
        <taxon>Spiralia</taxon>
        <taxon>Gnathifera</taxon>
        <taxon>Rotifera</taxon>
        <taxon>Eurotatoria</taxon>
        <taxon>Bdelloidea</taxon>
        <taxon>Philodinida</taxon>
        <taxon>Philodinidae</taxon>
        <taxon>Rotaria</taxon>
    </lineage>
</organism>
<reference evidence="2" key="1">
    <citation type="submission" date="2021-02" db="EMBL/GenBank/DDBJ databases">
        <authorList>
            <person name="Nowell W R."/>
        </authorList>
    </citation>
    <scope>NUCLEOTIDE SEQUENCE</scope>
</reference>
<dbReference type="AlphaFoldDB" id="A0A819ZAC5"/>
<dbReference type="Proteomes" id="UP000663889">
    <property type="component" value="Unassembled WGS sequence"/>
</dbReference>
<evidence type="ECO:0000313" key="1">
    <source>
        <dbReference type="EMBL" id="CAF1204000.1"/>
    </source>
</evidence>
<sequence length="102" mass="11642">MSSIRNYSGTPLSKYYFQPCTIKRIDNEIENSSTKTNLSGAIYILYLEFLDGLIPLLTTKRVSKVCPDFIIYDLQIKTNDLSSSLSKINSPKIITKKKSFYC</sequence>
<gene>
    <name evidence="2" type="ORF">FNK824_LOCUS34838</name>
    <name evidence="1" type="ORF">SEV965_LOCUS21308</name>
</gene>
<protein>
    <submittedName>
        <fullName evidence="2">Uncharacterized protein</fullName>
    </submittedName>
</protein>
<accession>A0A819ZAC5</accession>
<proteinExistence type="predicted"/>
<dbReference type="Proteomes" id="UP000663874">
    <property type="component" value="Unassembled WGS sequence"/>
</dbReference>
<dbReference type="EMBL" id="CAJOBE010014104">
    <property type="protein sequence ID" value="CAF4173917.1"/>
    <property type="molecule type" value="Genomic_DNA"/>
</dbReference>
<evidence type="ECO:0000313" key="2">
    <source>
        <dbReference type="EMBL" id="CAF4173917.1"/>
    </source>
</evidence>